<feature type="signal peptide" evidence="2">
    <location>
        <begin position="1"/>
        <end position="24"/>
    </location>
</feature>
<dbReference type="RefSeq" id="XP_025595137.1">
    <property type="nucleotide sequence ID" value="XM_025743486.1"/>
</dbReference>
<keyword evidence="1" id="KW-0234">DNA repair</keyword>
<keyword evidence="1" id="KW-0863">Zinc-finger</keyword>
<evidence type="ECO:0000313" key="3">
    <source>
        <dbReference type="EMBL" id="PWN94858.1"/>
    </source>
</evidence>
<evidence type="ECO:0000256" key="1">
    <source>
        <dbReference type="RuleBase" id="RU368018"/>
    </source>
</evidence>
<keyword evidence="1" id="KW-0479">Metal-binding</keyword>
<protein>
    <recommendedName>
        <fullName evidence="1">Non-structural maintenance of chromosomes element 1 homolog</fullName>
        <ecNumber evidence="1">2.3.2.27</ecNumber>
    </recommendedName>
</protein>
<dbReference type="PANTHER" id="PTHR20973">
    <property type="entry name" value="NON-SMC ELEMENT 1-RELATED"/>
    <property type="match status" value="1"/>
</dbReference>
<keyword evidence="1" id="KW-0227">DNA damage</keyword>
<dbReference type="Gene3D" id="3.90.1150.220">
    <property type="match status" value="1"/>
</dbReference>
<keyword evidence="1" id="KW-0833">Ubl conjugation pathway</keyword>
<dbReference type="GO" id="GO:0030915">
    <property type="term" value="C:Smc5-Smc6 complex"/>
    <property type="evidence" value="ECO:0007669"/>
    <property type="project" value="UniProtKB-UniRule"/>
</dbReference>
<keyword evidence="1" id="KW-0539">Nucleus</keyword>
<evidence type="ECO:0000313" key="4">
    <source>
        <dbReference type="Proteomes" id="UP000245946"/>
    </source>
</evidence>
<comment type="similarity">
    <text evidence="1">Belongs to the NSE1 family.</text>
</comment>
<keyword evidence="1" id="KW-0233">DNA recombination</keyword>
<proteinExistence type="inferred from homology"/>
<gene>
    <name evidence="3" type="ORF">FA09DRAFT_332524</name>
</gene>
<dbReference type="OrthoDB" id="185455at2759"/>
<sequence>MASLLTPLFVQSLLSQHLVSYAHALALYTRARVLLSLAPSTQPSAAEARRARDEFDGFLNEVAQELSSVGLELRMGTRQEDGERVVALVNAKADGLAQIAAAFSAVELGFIRRLISAIFQAADEVFSLGASEALAIARRSKPPLRPRQAEEILGRLVGHGWLARSA</sequence>
<evidence type="ECO:0000256" key="2">
    <source>
        <dbReference type="SAM" id="SignalP"/>
    </source>
</evidence>
<comment type="subcellular location">
    <subcellularLocation>
        <location evidence="1">Nucleus</location>
    </subcellularLocation>
</comment>
<accession>A0A316Z1L3</accession>
<comment type="catalytic activity">
    <reaction evidence="1">
        <text>S-ubiquitinyl-[E2 ubiquitin-conjugating enzyme]-L-cysteine + [acceptor protein]-L-lysine = [E2 ubiquitin-conjugating enzyme]-L-cysteine + N(6)-ubiquitinyl-[acceptor protein]-L-lysine.</text>
        <dbReference type="EC" id="2.3.2.27"/>
    </reaction>
</comment>
<dbReference type="STRING" id="58919.A0A316Z1L3"/>
<name>A0A316Z1L3_9BASI</name>
<dbReference type="Pfam" id="PF07574">
    <property type="entry name" value="SMC_Nse1"/>
    <property type="match status" value="1"/>
</dbReference>
<dbReference type="EMBL" id="KZ819308">
    <property type="protein sequence ID" value="PWN94858.1"/>
    <property type="molecule type" value="Genomic_DNA"/>
</dbReference>
<dbReference type="GO" id="GO:0061630">
    <property type="term" value="F:ubiquitin protein ligase activity"/>
    <property type="evidence" value="ECO:0007669"/>
    <property type="project" value="UniProtKB-EC"/>
</dbReference>
<comment type="subunit">
    <text evidence="1">Component of the Smc5-Smc6 complex.</text>
</comment>
<dbReference type="Proteomes" id="UP000245946">
    <property type="component" value="Unassembled WGS sequence"/>
</dbReference>
<reference evidence="3 4" key="1">
    <citation type="journal article" date="2018" name="Mol. Biol. Evol.">
        <title>Broad Genomic Sampling Reveals a Smut Pathogenic Ancestry of the Fungal Clade Ustilaginomycotina.</title>
        <authorList>
            <person name="Kijpornyongpan T."/>
            <person name="Mondo S.J."/>
            <person name="Barry K."/>
            <person name="Sandor L."/>
            <person name="Lee J."/>
            <person name="Lipzen A."/>
            <person name="Pangilinan J."/>
            <person name="LaButti K."/>
            <person name="Hainaut M."/>
            <person name="Henrissat B."/>
            <person name="Grigoriev I.V."/>
            <person name="Spatafora J.W."/>
            <person name="Aime M.C."/>
        </authorList>
    </citation>
    <scope>NUCLEOTIDE SEQUENCE [LARGE SCALE GENOMIC DNA]</scope>
    <source>
        <strain evidence="3 4">MCA 4186</strain>
    </source>
</reference>
<dbReference type="InterPro" id="IPR036388">
    <property type="entry name" value="WH-like_DNA-bd_sf"/>
</dbReference>
<dbReference type="GeneID" id="37271030"/>
<keyword evidence="4" id="KW-1185">Reference proteome</keyword>
<dbReference type="EC" id="2.3.2.27" evidence="1"/>
<organism evidence="3 4">
    <name type="scientific">Tilletiopsis washingtonensis</name>
    <dbReference type="NCBI Taxonomy" id="58919"/>
    <lineage>
        <taxon>Eukaryota</taxon>
        <taxon>Fungi</taxon>
        <taxon>Dikarya</taxon>
        <taxon>Basidiomycota</taxon>
        <taxon>Ustilaginomycotina</taxon>
        <taxon>Exobasidiomycetes</taxon>
        <taxon>Entylomatales</taxon>
        <taxon>Entylomatales incertae sedis</taxon>
        <taxon>Tilletiopsis</taxon>
    </lineage>
</organism>
<keyword evidence="2" id="KW-0732">Signal</keyword>
<dbReference type="GO" id="GO:0000724">
    <property type="term" value="P:double-strand break repair via homologous recombination"/>
    <property type="evidence" value="ECO:0007669"/>
    <property type="project" value="TreeGrafter"/>
</dbReference>
<keyword evidence="1" id="KW-0862">Zinc</keyword>
<dbReference type="Gene3D" id="1.10.10.10">
    <property type="entry name" value="Winged helix-like DNA-binding domain superfamily/Winged helix DNA-binding domain"/>
    <property type="match status" value="1"/>
</dbReference>
<dbReference type="PANTHER" id="PTHR20973:SF0">
    <property type="entry name" value="NON-STRUCTURAL MAINTENANCE OF CHROMOSOMES ELEMENT 1 HOMOLOG"/>
    <property type="match status" value="1"/>
</dbReference>
<feature type="chain" id="PRO_5016321870" description="Non-structural maintenance of chromosomes element 1 homolog" evidence="2">
    <location>
        <begin position="25"/>
        <end position="166"/>
    </location>
</feature>
<dbReference type="InterPro" id="IPR011513">
    <property type="entry name" value="Nse1"/>
</dbReference>
<comment type="function">
    <text evidence="1">Acts in a DNA repair pathway for removal of UV-induced DNA damage that is distinct from classical nucleotide excision repair and in repair of ionizing radiation damage. Functions in homologous recombination repair of DNA double strand breaks and in recovery of stalled replication forks.</text>
</comment>
<dbReference type="GO" id="GO:0005634">
    <property type="term" value="C:nucleus"/>
    <property type="evidence" value="ECO:0007669"/>
    <property type="project" value="UniProtKB-SubCell"/>
</dbReference>
<keyword evidence="1" id="KW-0808">Transferase</keyword>
<dbReference type="GO" id="GO:0008270">
    <property type="term" value="F:zinc ion binding"/>
    <property type="evidence" value="ECO:0007669"/>
    <property type="project" value="UniProtKB-KW"/>
</dbReference>
<dbReference type="AlphaFoldDB" id="A0A316Z1L3"/>